<feature type="transmembrane region" description="Helical" evidence="1">
    <location>
        <begin position="124"/>
        <end position="142"/>
    </location>
</feature>
<gene>
    <name evidence="2" type="ORF">BJY26_000656</name>
</gene>
<dbReference type="RefSeq" id="WP_237249177.1">
    <property type="nucleotide sequence ID" value="NZ_JACBZP010000001.1"/>
</dbReference>
<dbReference type="AlphaFoldDB" id="A0A7Z0AAI4"/>
<dbReference type="PANTHER" id="PTHR33979:SF2">
    <property type="entry name" value="PEPTIDASE M50B-LIKE-DOMAIN-CONTAINING PROTEIN"/>
    <property type="match status" value="1"/>
</dbReference>
<keyword evidence="1" id="KW-0472">Membrane</keyword>
<organism evidence="2 3">
    <name type="scientific">Spelaeicoccus albus</name>
    <dbReference type="NCBI Taxonomy" id="1280376"/>
    <lineage>
        <taxon>Bacteria</taxon>
        <taxon>Bacillati</taxon>
        <taxon>Actinomycetota</taxon>
        <taxon>Actinomycetes</taxon>
        <taxon>Micrococcales</taxon>
        <taxon>Brevibacteriaceae</taxon>
        <taxon>Spelaeicoccus</taxon>
    </lineage>
</organism>
<comment type="caution">
    <text evidence="2">The sequence shown here is derived from an EMBL/GenBank/DDBJ whole genome shotgun (WGS) entry which is preliminary data.</text>
</comment>
<evidence type="ECO:0000256" key="1">
    <source>
        <dbReference type="SAM" id="Phobius"/>
    </source>
</evidence>
<proteinExistence type="predicted"/>
<protein>
    <recommendedName>
        <fullName evidence="4">Peptidase M50B-like protein</fullName>
    </recommendedName>
</protein>
<feature type="transmembrane region" description="Helical" evidence="1">
    <location>
        <begin position="174"/>
        <end position="193"/>
    </location>
</feature>
<keyword evidence="1" id="KW-1133">Transmembrane helix</keyword>
<feature type="transmembrane region" description="Helical" evidence="1">
    <location>
        <begin position="30"/>
        <end position="46"/>
    </location>
</feature>
<name>A0A7Z0AAI4_9MICO</name>
<feature type="transmembrane region" description="Helical" evidence="1">
    <location>
        <begin position="98"/>
        <end position="118"/>
    </location>
</feature>
<reference evidence="2 3" key="1">
    <citation type="submission" date="2020-07" db="EMBL/GenBank/DDBJ databases">
        <title>Sequencing the genomes of 1000 actinobacteria strains.</title>
        <authorList>
            <person name="Klenk H.-P."/>
        </authorList>
    </citation>
    <scope>NUCLEOTIDE SEQUENCE [LARGE SCALE GENOMIC DNA]</scope>
    <source>
        <strain evidence="2 3">DSM 26341</strain>
    </source>
</reference>
<keyword evidence="1" id="KW-0812">Transmembrane</keyword>
<accession>A0A7Z0AAI4</accession>
<dbReference type="EMBL" id="JACBZP010000001">
    <property type="protein sequence ID" value="NYI66350.1"/>
    <property type="molecule type" value="Genomic_DNA"/>
</dbReference>
<evidence type="ECO:0008006" key="4">
    <source>
        <dbReference type="Google" id="ProtNLM"/>
    </source>
</evidence>
<feature type="transmembrane region" description="Helical" evidence="1">
    <location>
        <begin position="221"/>
        <end position="242"/>
    </location>
</feature>
<keyword evidence="3" id="KW-1185">Reference proteome</keyword>
<evidence type="ECO:0000313" key="2">
    <source>
        <dbReference type="EMBL" id="NYI66350.1"/>
    </source>
</evidence>
<dbReference type="Proteomes" id="UP000539111">
    <property type="component" value="Unassembled WGS sequence"/>
</dbReference>
<dbReference type="PANTHER" id="PTHR33979">
    <property type="entry name" value="OS02G0221600 PROTEIN"/>
    <property type="match status" value="1"/>
</dbReference>
<dbReference type="Pfam" id="PF13398">
    <property type="entry name" value="Peptidase_M50B"/>
    <property type="match status" value="1"/>
</dbReference>
<evidence type="ECO:0000313" key="3">
    <source>
        <dbReference type="Proteomes" id="UP000539111"/>
    </source>
</evidence>
<dbReference type="InterPro" id="IPR049500">
    <property type="entry name" value="Peptidase_M50B-like"/>
</dbReference>
<sequence>MNSPFDPDAPSLGLGQLWDRAVTAQAAPEFWVAAAMGVVALAIVMWRPVWRVSRHPVTIAHEASHGVVALVSGRRLSGIRLHSDTSGVTVSRGHPRGAGMVFTCLAGYLGPSAIGLAAAATVHAGYITALLYGMLVLLALMLIQIRNWFGLWSVFTTGAVIFFVTWLAPVAVHSAFAALIAWFLLLAAPRAVYDLVRARRGGRERDSDADQLARLTHLPAFFWLGTFWLITAAVLVCGGSLLL</sequence>
<feature type="transmembrane region" description="Helical" evidence="1">
    <location>
        <begin position="149"/>
        <end position="168"/>
    </location>
</feature>